<name>W4V821_9FIRM</name>
<organism evidence="4 5">
    <name type="scientific">Acetivibrio straminisolvens JCM 21531</name>
    <dbReference type="NCBI Taxonomy" id="1294263"/>
    <lineage>
        <taxon>Bacteria</taxon>
        <taxon>Bacillati</taxon>
        <taxon>Bacillota</taxon>
        <taxon>Clostridia</taxon>
        <taxon>Eubacteriales</taxon>
        <taxon>Oscillospiraceae</taxon>
        <taxon>Acetivibrio</taxon>
    </lineage>
</organism>
<dbReference type="SUPFAM" id="SSF55729">
    <property type="entry name" value="Acyl-CoA N-acyltransferases (Nat)"/>
    <property type="match status" value="1"/>
</dbReference>
<dbReference type="PANTHER" id="PTHR36449">
    <property type="entry name" value="ACETYLTRANSFERASE-RELATED"/>
    <property type="match status" value="1"/>
</dbReference>
<accession>W4V821</accession>
<proteinExistence type="predicted"/>
<keyword evidence="1" id="KW-1277">Toxin-antitoxin system</keyword>
<reference evidence="4" key="1">
    <citation type="journal article" date="2014" name="Genome Announc.">
        <title>Draft Genome Sequence of Clostridium straminisolvens Strain JCM 21531T, Isolated from a Cellulose-Degrading Bacterial Community.</title>
        <authorList>
            <person name="Yuki M."/>
            <person name="Oshima K."/>
            <person name="Suda W."/>
            <person name="Sakamoto M."/>
            <person name="Kitamura K."/>
            <person name="Iida T."/>
            <person name="Hattori M."/>
            <person name="Ohkuma M."/>
        </authorList>
    </citation>
    <scope>NUCLEOTIDE SEQUENCE [LARGE SCALE GENOMIC DNA]</scope>
    <source>
        <strain evidence="4">JCM 21531</strain>
    </source>
</reference>
<keyword evidence="5" id="KW-1185">Reference proteome</keyword>
<evidence type="ECO:0000256" key="3">
    <source>
        <dbReference type="ARBA" id="ARBA00023315"/>
    </source>
</evidence>
<keyword evidence="2" id="KW-0808">Transferase</keyword>
<gene>
    <name evidence="4" type="ORF">JCM21531_2429</name>
</gene>
<dbReference type="EMBL" id="BAVR01000027">
    <property type="protein sequence ID" value="GAE88943.1"/>
    <property type="molecule type" value="Genomic_DNA"/>
</dbReference>
<evidence type="ECO:0000313" key="5">
    <source>
        <dbReference type="Proteomes" id="UP000019109"/>
    </source>
</evidence>
<dbReference type="Proteomes" id="UP000019109">
    <property type="component" value="Unassembled WGS sequence"/>
</dbReference>
<dbReference type="STRING" id="1294263.JCM21531_2429"/>
<comment type="caution">
    <text evidence="4">The sequence shown here is derived from an EMBL/GenBank/DDBJ whole genome shotgun (WGS) entry which is preliminary data.</text>
</comment>
<dbReference type="GO" id="GO:0016746">
    <property type="term" value="F:acyltransferase activity"/>
    <property type="evidence" value="ECO:0007669"/>
    <property type="project" value="UniProtKB-KW"/>
</dbReference>
<dbReference type="RefSeq" id="WP_131464444.1">
    <property type="nucleotide sequence ID" value="NZ_BAVR01000027.1"/>
</dbReference>
<protein>
    <recommendedName>
        <fullName evidence="6">Acetyltransferase</fullName>
    </recommendedName>
</protein>
<dbReference type="Gene3D" id="3.40.630.30">
    <property type="match status" value="1"/>
</dbReference>
<evidence type="ECO:0000313" key="4">
    <source>
        <dbReference type="EMBL" id="GAE88943.1"/>
    </source>
</evidence>
<evidence type="ECO:0008006" key="6">
    <source>
        <dbReference type="Google" id="ProtNLM"/>
    </source>
</evidence>
<sequence>MMLKKLPYTISLLSEDYLNILTDFRCGNDEIDRYIREDALNDMNSGKGVTYLVLNDKKDKLIAYYTLAATSIIYSETKDIKEKNSIDELKIRGFPAIEIKMFAVSKVYQDYVYHSEEFGDKILSDMILGSLIGDIYNYSLNILGIQMIVLYSTKEGFKFYKRNGFETLEKYIPLYSEYTEDCIPMYLRLFD</sequence>
<dbReference type="PANTHER" id="PTHR36449:SF1">
    <property type="entry name" value="ACETYLTRANSFERASE"/>
    <property type="match status" value="1"/>
</dbReference>
<evidence type="ECO:0000256" key="1">
    <source>
        <dbReference type="ARBA" id="ARBA00022649"/>
    </source>
</evidence>
<evidence type="ECO:0000256" key="2">
    <source>
        <dbReference type="ARBA" id="ARBA00022679"/>
    </source>
</evidence>
<keyword evidence="3" id="KW-0012">Acyltransferase</keyword>
<dbReference type="OrthoDB" id="9794197at2"/>
<dbReference type="AlphaFoldDB" id="W4V821"/>
<dbReference type="InterPro" id="IPR016181">
    <property type="entry name" value="Acyl_CoA_acyltransferase"/>
</dbReference>